<dbReference type="FunFam" id="1.25.10.10:FF:000096">
    <property type="entry name" value="eIF-2-alpha kinase activator gcn1"/>
    <property type="match status" value="1"/>
</dbReference>
<name>A0A8J2RP67_9CRUS</name>
<evidence type="ECO:0000256" key="3">
    <source>
        <dbReference type="ARBA" id="ARBA00022737"/>
    </source>
</evidence>
<dbReference type="InterPro" id="IPR004155">
    <property type="entry name" value="PBS_lyase_HEAT"/>
</dbReference>
<dbReference type="InterPro" id="IPR056810">
    <property type="entry name" value="GNC1-like_N"/>
</dbReference>
<dbReference type="InterPro" id="IPR011989">
    <property type="entry name" value="ARM-like"/>
</dbReference>
<dbReference type="GO" id="GO:0000226">
    <property type="term" value="P:microtubule cytoskeleton organization"/>
    <property type="evidence" value="ECO:0007669"/>
    <property type="project" value="UniProtKB-ARBA"/>
</dbReference>
<dbReference type="Pfam" id="PF25801">
    <property type="entry name" value="HEAT_GCN1_C_2"/>
    <property type="match status" value="1"/>
</dbReference>
<dbReference type="GO" id="GO:0006417">
    <property type="term" value="P:regulation of translation"/>
    <property type="evidence" value="ECO:0007669"/>
    <property type="project" value="TreeGrafter"/>
</dbReference>
<organism evidence="7 8">
    <name type="scientific">Daphnia galeata</name>
    <dbReference type="NCBI Taxonomy" id="27404"/>
    <lineage>
        <taxon>Eukaryota</taxon>
        <taxon>Metazoa</taxon>
        <taxon>Ecdysozoa</taxon>
        <taxon>Arthropoda</taxon>
        <taxon>Crustacea</taxon>
        <taxon>Branchiopoda</taxon>
        <taxon>Diplostraca</taxon>
        <taxon>Cladocera</taxon>
        <taxon>Anomopoda</taxon>
        <taxon>Daphniidae</taxon>
        <taxon>Daphnia</taxon>
    </lineage>
</organism>
<dbReference type="PROSITE" id="PS50077">
    <property type="entry name" value="HEAT_REPEAT"/>
    <property type="match status" value="5"/>
</dbReference>
<feature type="repeat" description="HEAT" evidence="4">
    <location>
        <begin position="2015"/>
        <end position="2052"/>
    </location>
</feature>
<evidence type="ECO:0000256" key="2">
    <source>
        <dbReference type="ARBA" id="ARBA00022553"/>
    </source>
</evidence>
<feature type="repeat" description="HEAT" evidence="4">
    <location>
        <begin position="2273"/>
        <end position="2311"/>
    </location>
</feature>
<feature type="coiled-coil region" evidence="5">
    <location>
        <begin position="779"/>
        <end position="826"/>
    </location>
</feature>
<sequence length="2684" mass="294326">MDDKPLAKALKDLPLRVQSASYLDRIQVFKALNDAFSDPTTDISEGVIKGVCRVLIFTLPRYHKSSSRKLVQDFLLVLLKLHNTPTVQHLSATLAAYSTAYRNVASSETMAKELLAAFDWSSKLLVHGFKDATNCTGLAFQKLVEAQSCLYTSILASKSKKLSEKAYHRLVQGWKQIPGSESQYWKALSELETSFQSLVFSCALLNFVQANKNTELLLSMRRSLLDSFIKIAITTKIKPDVYFVEQCKPFLKLLTHEEFKSLLLPALLKAMLRSPEIILGCVGQVLASISIDLSAYASDLAKPIVTCLHSKEDVTRAEAAIATEALAKQCSEATAVRGLLNLYFGVLQGSEGKLTLASHKISVLEGIGYLSKHCSTGASTQQLSCDAAEHFVKILDTEIHEGTLNQALSALLLWANRFTAAIPKSLMEMFKKGMGLKTSTPGIRTGYVRCMVASLHGESLPQGIELIPVLLKSLERATAQPTQAAVVSEGLTAANLLLRCANLDVKAENQCGPLWSILSDGEKLLFVNEKMLSSYSEEIWHEVVVHCESLFVNHEQRIGDKTTPYYRAMILALTRPNFALRTRAAAAVKKIFHPSCGNVIERSLALIAEFTNFLQTAKVVSGIRNREEGDASGVILSASLPETDANSLIFCLQTITAVKGLSQDKYNRLAVACFKAAHHPAIAAIQPLCWYYIVKHFGQVPKTVVSRCYAQLKEELIKNHKPGCWPETSLSGLMKLAPEETIKDVLDAVSATLSQEELLKVTRDDYFTFLTREGELYDRSVLENSKEEAARNIKRESKAYSYKEQMEELQLIRELEEKRIREGKKKAPEMTPKQKEAIRVQLEKESAIRSKVAALDVVVRQVCSMLKSAIDNVPSVLSNQLTQLVPWMMRAMSSPVAAPLLQPLWIDLKKSVFEPDMDLLSKSIANVTLRLMKPMCDLDPAWETESIDDASRRVLKLLIRASATPLNASTFTYAFPFVRGTLKLLGTKEETLAVQGIQLIERHAGLRSVGKHGQAYPQNNPRLLPIKEMMELLIHLIGTTSGREQQTAYAALLEVAAAATGKPGCAVATDEELNCLLDNLESSVDSVRDACLHSLSVLLPVLTRNRVKTFLAHLNHRLWVAKFDVVPEIREKGEQLWAAAQLQPVKNMFELVLQDVTHMVEPIRAAGAESLASALQLNAAEVDPTAKRLIKLYGDRLDLTPAVLDNFGRELQPPIDVWEPRAGIGLALYRLVPLMDEVTVVRLASFFVPKGLGDREDSVKKNMLNAAVAMVDQHGKETITKLLPVFEKFMDVAPKSGSFDSVRQSVVILMGSLARHLEKEDARVKPIIFKLVDALSTPSQPVQEAVANCLPPLVPAIKDEVAPLVQRLLQKLLSSNNYGDRKGAAYGIAGIVKGLGILSLKQLDIMTSLTDAIQNKKNARHREGALFAFEQLCSMLGRLFEPYVVHVLPHLLLCFGDGDKFVREAADDTAKAVMSKLSAHGVKLVLPSLLAALEQDSWRTKTGSVELLGAMAYCAPRQLSSCLPGIVPKLIEVLGDSHVKVQAAGAQALQIIGSVIRNPEIQAIVPVLLEALQDPAKKTSSCLATLLETKFVHFIDAPSLALIMPVVQRAFQDRSTETRKMAAQIIGNMNIVFNKSVQLIARYSLTDQKDLSPYLSTIIPGLKASLLDPVPDVRSVSARALGAMVRGMGEASFDDLLPWLMQTLTSESSSVDRSGAAQGLSEVVGGLGVDKLHKLMPEIIATAERQDIAPHVKGQVANVVGVDGYITMFIYLPGVFQNEFTPYISQIIPSILKALADENEFVRDTALRAGQRIVNMYADTAIMLLLPELELGLFDDNWRIRYSSIQLLGDLLYKISGVSGKMSTETASEDDNFGTEQSHKAIMATLGSERRNRVLAGLYMGRSDVALLVRQAALHVWKVVVTNTPRTLREILSTLFNLLLSCLASSVYDKRQVAARTLGDLVRKLGERVLPEIIPILEDGLNSDEPDTRQGVCIGLSEIMASTSRDMVMTFVDSLVPTVRKALCDPLSEVRQAAAKTFDSLHSTVGGRALDDILPFMLEALNDPEQGENALDGLRQVMAIKPRVVLPYLIPHLTAPPVNTKALSVLASVAGDALARHFNRLLPALLAAVTSAAGTPSEAQEVEYCQVVLLSVQDEQGIRAIMDELLTSTKSDKKVMRRAAVSLLAGFCTHTKADYSQYVSQLLRGLIHLLTDTDPGVLNPALEALTSVIKTLDATQQMAHVGDLRQAVRFAMSDLKGQEFLPGCCLAKGIAPLLPIYREAILNGPPEMKEQAAQGLGELIKLTSPEALKPSVVTITGPLIRILGDRFAFGVKVAVLETLALLLAKVGALLKPFLPQLQTTFVKSLSDPHRQVRLKAATALSHLIVIHTRADPLFNELYTSIKTTDDTNVRETTLQALRGIITPAGDKMSEPIRKSILATLQSMLSHPEDTTRSAAAGCLGALFRRLPADELESLVNDCLLNDDPSLDWTLRHGKSACLSVALKEAAEQVYTAEWRDKLHRVLLSYLTADRVPIVSNSIRAIGFLFQHLMKSTGGPVSFPALLSQPFAKTLNHASNEIKQLVAQTSHYLGRHSNKALPSDFLKVLLPQLVNGTKEKNTAVRSACEASLVTLLRLRHNDETQQQCVNLLDPGARDSLSEVISKVLRKMASQPETKEEELDATLVSS</sequence>
<evidence type="ECO:0000256" key="4">
    <source>
        <dbReference type="PROSITE-ProRule" id="PRU00103"/>
    </source>
</evidence>
<protein>
    <recommendedName>
        <fullName evidence="6">TOG domain-containing protein</fullName>
    </recommendedName>
</protein>
<dbReference type="InterPro" id="IPR057546">
    <property type="entry name" value="HEAT_GCN1"/>
</dbReference>
<dbReference type="GO" id="GO:0005829">
    <property type="term" value="C:cytosol"/>
    <property type="evidence" value="ECO:0007669"/>
    <property type="project" value="TreeGrafter"/>
</dbReference>
<dbReference type="Gene3D" id="1.25.10.10">
    <property type="entry name" value="Leucine-rich Repeat Variant"/>
    <property type="match status" value="7"/>
</dbReference>
<evidence type="ECO:0000256" key="5">
    <source>
        <dbReference type="SAM" id="Coils"/>
    </source>
</evidence>
<dbReference type="Pfam" id="PF24993">
    <property type="entry name" value="GNC1_N"/>
    <property type="match status" value="1"/>
</dbReference>
<feature type="repeat" description="HEAT" evidence="4">
    <location>
        <begin position="1526"/>
        <end position="1563"/>
    </location>
</feature>
<dbReference type="GO" id="GO:0019887">
    <property type="term" value="F:protein kinase regulator activity"/>
    <property type="evidence" value="ECO:0007669"/>
    <property type="project" value="TreeGrafter"/>
</dbReference>
<dbReference type="FunFam" id="1.25.10.10:FF:000162">
    <property type="entry name" value="GCN1, eIF2 alpha kinase activator homolog"/>
    <property type="match status" value="1"/>
</dbReference>
<keyword evidence="5" id="KW-0175">Coiled coil</keyword>
<feature type="domain" description="TOG" evidence="6">
    <location>
        <begin position="1352"/>
        <end position="1585"/>
    </location>
</feature>
<comment type="similarity">
    <text evidence="1">Belongs to the GCN1 family.</text>
</comment>
<keyword evidence="3" id="KW-0677">Repeat</keyword>
<dbReference type="SMART" id="SM01349">
    <property type="entry name" value="TOG"/>
    <property type="match status" value="2"/>
</dbReference>
<proteinExistence type="inferred from homology"/>
<dbReference type="GO" id="GO:0034198">
    <property type="term" value="P:cellular response to amino acid starvation"/>
    <property type="evidence" value="ECO:0007669"/>
    <property type="project" value="TreeGrafter"/>
</dbReference>
<dbReference type="InterPro" id="IPR034085">
    <property type="entry name" value="TOG"/>
</dbReference>
<dbReference type="Pfam" id="PF24984">
    <property type="entry name" value="HEAT_EF3_GNC1"/>
    <property type="match status" value="1"/>
</dbReference>
<dbReference type="Pfam" id="PF23271">
    <property type="entry name" value="HEAT_GCN1"/>
    <property type="match status" value="1"/>
</dbReference>
<feature type="domain" description="TOG" evidence="6">
    <location>
        <begin position="2148"/>
        <end position="2378"/>
    </location>
</feature>
<feature type="repeat" description="HEAT" evidence="4">
    <location>
        <begin position="1787"/>
        <end position="1823"/>
    </location>
</feature>
<dbReference type="InterPro" id="IPR016024">
    <property type="entry name" value="ARM-type_fold"/>
</dbReference>
<dbReference type="SMART" id="SM00567">
    <property type="entry name" value="EZ_HEAT"/>
    <property type="match status" value="4"/>
</dbReference>
<feature type="repeat" description="HEAT" evidence="4">
    <location>
        <begin position="1658"/>
        <end position="1696"/>
    </location>
</feature>
<dbReference type="OrthoDB" id="5148094at2759"/>
<evidence type="ECO:0000259" key="6">
    <source>
        <dbReference type="SMART" id="SM01349"/>
    </source>
</evidence>
<reference evidence="7" key="1">
    <citation type="submission" date="2021-11" db="EMBL/GenBank/DDBJ databases">
        <authorList>
            <person name="Schell T."/>
        </authorList>
    </citation>
    <scope>NUCLEOTIDE SEQUENCE</scope>
    <source>
        <strain evidence="7">M5</strain>
    </source>
</reference>
<dbReference type="InterPro" id="IPR021133">
    <property type="entry name" value="HEAT_type_2"/>
</dbReference>
<dbReference type="Proteomes" id="UP000789390">
    <property type="component" value="Unassembled WGS sequence"/>
</dbReference>
<dbReference type="EMBL" id="CAKKLH010000104">
    <property type="protein sequence ID" value="CAH0103230.1"/>
    <property type="molecule type" value="Genomic_DNA"/>
</dbReference>
<gene>
    <name evidence="7" type="ORF">DGAL_LOCUS5764</name>
</gene>
<dbReference type="FunFam" id="1.25.10.10:FF:000090">
    <property type="entry name" value="eIF-2-alpha kinase activator GCN1"/>
    <property type="match status" value="1"/>
</dbReference>
<keyword evidence="8" id="KW-1185">Reference proteome</keyword>
<dbReference type="SUPFAM" id="SSF48371">
    <property type="entry name" value="ARM repeat"/>
    <property type="match status" value="6"/>
</dbReference>
<comment type="caution">
    <text evidence="7">The sequence shown here is derived from an EMBL/GenBank/DDBJ whole genome shotgun (WGS) entry which is preliminary data.</text>
</comment>
<evidence type="ECO:0000256" key="1">
    <source>
        <dbReference type="ARBA" id="ARBA00007366"/>
    </source>
</evidence>
<dbReference type="Pfam" id="PF24987">
    <property type="entry name" value="HEAT_EF3_N"/>
    <property type="match status" value="2"/>
</dbReference>
<dbReference type="PANTHER" id="PTHR23346">
    <property type="entry name" value="TRANSLATIONAL ACTIVATOR GCN1-RELATED"/>
    <property type="match status" value="1"/>
</dbReference>
<dbReference type="PANTHER" id="PTHR23346:SF7">
    <property type="entry name" value="STALLED RIBOSOME SENSOR GCN1"/>
    <property type="match status" value="1"/>
</dbReference>
<evidence type="ECO:0000313" key="7">
    <source>
        <dbReference type="EMBL" id="CAH0103230.1"/>
    </source>
</evidence>
<evidence type="ECO:0000313" key="8">
    <source>
        <dbReference type="Proteomes" id="UP000789390"/>
    </source>
</evidence>
<accession>A0A8J2RP67</accession>
<keyword evidence="2" id="KW-0597">Phosphoprotein</keyword>